<comment type="caution">
    <text evidence="5">The sequence shown here is derived from an EMBL/GenBank/DDBJ whole genome shotgun (WGS) entry which is preliminary data.</text>
</comment>
<evidence type="ECO:0000256" key="2">
    <source>
        <dbReference type="ARBA" id="ARBA00023186"/>
    </source>
</evidence>
<dbReference type="PANTHER" id="PTHR12970:SF1">
    <property type="entry name" value="PROTEASOME ASSEMBLY CHAPERONE 2"/>
    <property type="match status" value="1"/>
</dbReference>
<keyword evidence="2 4" id="KW-0143">Chaperone</keyword>
<sequence>MFVPAAKNRTYNWEEYTLLVPMVSVGNVGQLTADLIISTLWMDRIGFILHDAITPAIGNNPFAHAATTACKVTTCCEVYESAATQVMAIQQRAPLVKGRVKSYVKFLSEWIKEKNFHKVVIVGSTFSHERLDYQMEGSPFRIVMTDKLRERSQDVLLNKLGWHEMESRPTVIDGDGGEQNASLTASLFIPGSGIAKPLLEAIQDMPVLLFLMFCSEGDNAQDAIDIAQQLNGWMNLIGKKEESCGSLDSKDVAQGIVDWKIPTSWKHFYGAKFDQTLFH</sequence>
<name>A0AAN9BZW4_9CAEN</name>
<dbReference type="InterPro" id="IPR038389">
    <property type="entry name" value="PSMG2_sf"/>
</dbReference>
<dbReference type="GO" id="GO:0043248">
    <property type="term" value="P:proteasome assembly"/>
    <property type="evidence" value="ECO:0007669"/>
    <property type="project" value="TreeGrafter"/>
</dbReference>
<keyword evidence="6" id="KW-1185">Reference proteome</keyword>
<accession>A0AAN9BZW4</accession>
<proteinExistence type="inferred from homology"/>
<dbReference type="EMBL" id="JBAMIC010000001">
    <property type="protein sequence ID" value="KAK7114390.1"/>
    <property type="molecule type" value="Genomic_DNA"/>
</dbReference>
<dbReference type="InterPro" id="IPR019151">
    <property type="entry name" value="Proteasome_assmbl_chaperone_2"/>
</dbReference>
<protein>
    <recommendedName>
        <fullName evidence="1 4">Proteasome assembly chaperone 2</fullName>
    </recommendedName>
</protein>
<dbReference type="Pfam" id="PF09754">
    <property type="entry name" value="PAC2"/>
    <property type="match status" value="1"/>
</dbReference>
<comment type="subunit">
    <text evidence="4">Forms a heterodimer with PSMG1.</text>
</comment>
<reference evidence="5 6" key="1">
    <citation type="submission" date="2024-02" db="EMBL/GenBank/DDBJ databases">
        <title>Chromosome-scale genome assembly of the rough periwinkle Littorina saxatilis.</title>
        <authorList>
            <person name="De Jode A."/>
            <person name="Faria R."/>
            <person name="Formenti G."/>
            <person name="Sims Y."/>
            <person name="Smith T.P."/>
            <person name="Tracey A."/>
            <person name="Wood J.M.D."/>
            <person name="Zagrodzka Z.B."/>
            <person name="Johannesson K."/>
            <person name="Butlin R.K."/>
            <person name="Leder E.H."/>
        </authorList>
    </citation>
    <scope>NUCLEOTIDE SEQUENCE [LARGE SCALE GENOMIC DNA]</scope>
    <source>
        <strain evidence="5">Snail1</strain>
        <tissue evidence="5">Muscle</tissue>
    </source>
</reference>
<dbReference type="AlphaFoldDB" id="A0AAN9BZW4"/>
<dbReference type="GO" id="GO:0005634">
    <property type="term" value="C:nucleus"/>
    <property type="evidence" value="ECO:0007669"/>
    <property type="project" value="TreeGrafter"/>
</dbReference>
<comment type="similarity">
    <text evidence="3 4">Belongs to the PSMG2 family.</text>
</comment>
<dbReference type="InterPro" id="IPR016562">
    <property type="entry name" value="Proteasome_assmbl_chp_2_euk"/>
</dbReference>
<evidence type="ECO:0000256" key="1">
    <source>
        <dbReference type="ARBA" id="ARBA00019186"/>
    </source>
</evidence>
<evidence type="ECO:0000313" key="5">
    <source>
        <dbReference type="EMBL" id="KAK7114390.1"/>
    </source>
</evidence>
<comment type="function">
    <text evidence="4">Chaperone protein which promotes assembly of the 20S proteasome as part of a heterodimer with PSMG1.</text>
</comment>
<dbReference type="PANTHER" id="PTHR12970">
    <property type="entry name" value="PROTEASOME ASSEMBLY CHAPERONE 2"/>
    <property type="match status" value="1"/>
</dbReference>
<evidence type="ECO:0000256" key="3">
    <source>
        <dbReference type="ARBA" id="ARBA00025745"/>
    </source>
</evidence>
<dbReference type="GO" id="GO:0005829">
    <property type="term" value="C:cytosol"/>
    <property type="evidence" value="ECO:0007669"/>
    <property type="project" value="TreeGrafter"/>
</dbReference>
<dbReference type="Gene3D" id="3.40.50.10900">
    <property type="entry name" value="PAC-like subunit"/>
    <property type="match status" value="2"/>
</dbReference>
<evidence type="ECO:0000313" key="6">
    <source>
        <dbReference type="Proteomes" id="UP001374579"/>
    </source>
</evidence>
<organism evidence="5 6">
    <name type="scientific">Littorina saxatilis</name>
    <dbReference type="NCBI Taxonomy" id="31220"/>
    <lineage>
        <taxon>Eukaryota</taxon>
        <taxon>Metazoa</taxon>
        <taxon>Spiralia</taxon>
        <taxon>Lophotrochozoa</taxon>
        <taxon>Mollusca</taxon>
        <taxon>Gastropoda</taxon>
        <taxon>Caenogastropoda</taxon>
        <taxon>Littorinimorpha</taxon>
        <taxon>Littorinoidea</taxon>
        <taxon>Littorinidae</taxon>
        <taxon>Littorina</taxon>
    </lineage>
</organism>
<gene>
    <name evidence="5" type="ORF">V1264_000454</name>
</gene>
<evidence type="ECO:0000256" key="4">
    <source>
        <dbReference type="PIRNR" id="PIRNR010044"/>
    </source>
</evidence>
<dbReference type="Proteomes" id="UP001374579">
    <property type="component" value="Unassembled WGS sequence"/>
</dbReference>
<dbReference type="PIRSF" id="PIRSF010044">
    <property type="entry name" value="UCP010044"/>
    <property type="match status" value="1"/>
</dbReference>